<keyword evidence="7 11" id="KW-1133">Transmembrane helix</keyword>
<evidence type="ECO:0000256" key="2">
    <source>
        <dbReference type="ARBA" id="ARBA00009592"/>
    </source>
</evidence>
<feature type="transmembrane region" description="Helical" evidence="11">
    <location>
        <begin position="94"/>
        <end position="114"/>
    </location>
</feature>
<evidence type="ECO:0000256" key="5">
    <source>
        <dbReference type="ARBA" id="ARBA00022692"/>
    </source>
</evidence>
<dbReference type="Proteomes" id="UP001237642">
    <property type="component" value="Unassembled WGS sequence"/>
</dbReference>
<keyword evidence="6" id="KW-0677">Repeat</keyword>
<dbReference type="EMBL" id="JAUIZM010000004">
    <property type="protein sequence ID" value="KAK1388058.1"/>
    <property type="molecule type" value="Genomic_DNA"/>
</dbReference>
<dbReference type="PANTHER" id="PTHR27004">
    <property type="entry name" value="RECEPTOR-LIKE PROTEIN 12 ISOFORM X1"/>
    <property type="match status" value="1"/>
</dbReference>
<evidence type="ECO:0000256" key="9">
    <source>
        <dbReference type="ARBA" id="ARBA00023170"/>
    </source>
</evidence>
<evidence type="ECO:0000256" key="4">
    <source>
        <dbReference type="ARBA" id="ARBA00022614"/>
    </source>
</evidence>
<dbReference type="Pfam" id="PF00560">
    <property type="entry name" value="LRR_1"/>
    <property type="match status" value="2"/>
</dbReference>
<dbReference type="InterPro" id="IPR001611">
    <property type="entry name" value="Leu-rich_rpt"/>
</dbReference>
<evidence type="ECO:0000313" key="13">
    <source>
        <dbReference type="Proteomes" id="UP001237642"/>
    </source>
</evidence>
<keyword evidence="13" id="KW-1185">Reference proteome</keyword>
<keyword evidence="9 12" id="KW-0675">Receptor</keyword>
<protein>
    <submittedName>
        <fullName evidence="12">Receptor like protein 30-like</fullName>
    </submittedName>
</protein>
<organism evidence="12 13">
    <name type="scientific">Heracleum sosnowskyi</name>
    <dbReference type="NCBI Taxonomy" id="360622"/>
    <lineage>
        <taxon>Eukaryota</taxon>
        <taxon>Viridiplantae</taxon>
        <taxon>Streptophyta</taxon>
        <taxon>Embryophyta</taxon>
        <taxon>Tracheophyta</taxon>
        <taxon>Spermatophyta</taxon>
        <taxon>Magnoliopsida</taxon>
        <taxon>eudicotyledons</taxon>
        <taxon>Gunneridae</taxon>
        <taxon>Pentapetalae</taxon>
        <taxon>asterids</taxon>
        <taxon>campanulids</taxon>
        <taxon>Apiales</taxon>
        <taxon>Apiaceae</taxon>
        <taxon>Apioideae</taxon>
        <taxon>apioid superclade</taxon>
        <taxon>Tordylieae</taxon>
        <taxon>Tordyliinae</taxon>
        <taxon>Heracleum</taxon>
    </lineage>
</organism>
<keyword evidence="10" id="KW-0325">Glycoprotein</keyword>
<dbReference type="SUPFAM" id="SSF52058">
    <property type="entry name" value="L domain-like"/>
    <property type="match status" value="1"/>
</dbReference>
<evidence type="ECO:0000313" key="12">
    <source>
        <dbReference type="EMBL" id="KAK1388058.1"/>
    </source>
</evidence>
<gene>
    <name evidence="12" type="ORF">POM88_016236</name>
</gene>
<keyword evidence="3" id="KW-1003">Cell membrane</keyword>
<dbReference type="GO" id="GO:0005886">
    <property type="term" value="C:plasma membrane"/>
    <property type="evidence" value="ECO:0007669"/>
    <property type="project" value="UniProtKB-SubCell"/>
</dbReference>
<evidence type="ECO:0000256" key="10">
    <source>
        <dbReference type="ARBA" id="ARBA00023180"/>
    </source>
</evidence>
<dbReference type="InterPro" id="IPR032675">
    <property type="entry name" value="LRR_dom_sf"/>
</dbReference>
<evidence type="ECO:0000256" key="7">
    <source>
        <dbReference type="ARBA" id="ARBA00022989"/>
    </source>
</evidence>
<reference evidence="12" key="1">
    <citation type="submission" date="2023-02" db="EMBL/GenBank/DDBJ databases">
        <title>Genome of toxic invasive species Heracleum sosnowskyi carries increased number of genes despite the absence of recent whole-genome duplications.</title>
        <authorList>
            <person name="Schelkunov M."/>
            <person name="Shtratnikova V."/>
            <person name="Makarenko M."/>
            <person name="Klepikova A."/>
            <person name="Omelchenko D."/>
            <person name="Novikova G."/>
            <person name="Obukhova E."/>
            <person name="Bogdanov V."/>
            <person name="Penin A."/>
            <person name="Logacheva M."/>
        </authorList>
    </citation>
    <scope>NUCLEOTIDE SEQUENCE</scope>
    <source>
        <strain evidence="12">Hsosn_3</strain>
        <tissue evidence="12">Leaf</tissue>
    </source>
</reference>
<comment type="subcellular location">
    <subcellularLocation>
        <location evidence="1">Cell membrane</location>
        <topology evidence="1">Single-pass type I membrane protein</topology>
    </subcellularLocation>
</comment>
<comment type="similarity">
    <text evidence="2">Belongs to the RLP family.</text>
</comment>
<dbReference type="Gene3D" id="3.80.10.10">
    <property type="entry name" value="Ribonuclease Inhibitor"/>
    <property type="match status" value="1"/>
</dbReference>
<evidence type="ECO:0000256" key="8">
    <source>
        <dbReference type="ARBA" id="ARBA00023136"/>
    </source>
</evidence>
<sequence>MGLFESLDFSSNELTDTIPWQLTSLTFLETLNLSVNNFSGAIPQERKFNTFSNDSFLGNLALCGFPMTKKCRNDEKKTREVDDVDNEDWFKWKIIVMGYGAGLVCGLSRGYIVFTTRKPWRCVKFLEGAQQKLIK</sequence>
<proteinExistence type="inferred from homology"/>
<evidence type="ECO:0000256" key="3">
    <source>
        <dbReference type="ARBA" id="ARBA00022475"/>
    </source>
</evidence>
<reference evidence="12" key="2">
    <citation type="submission" date="2023-05" db="EMBL/GenBank/DDBJ databases">
        <authorList>
            <person name="Schelkunov M.I."/>
        </authorList>
    </citation>
    <scope>NUCLEOTIDE SEQUENCE</scope>
    <source>
        <strain evidence="12">Hsosn_3</strain>
        <tissue evidence="12">Leaf</tissue>
    </source>
</reference>
<keyword evidence="4" id="KW-0433">Leucine-rich repeat</keyword>
<keyword evidence="5 11" id="KW-0812">Transmembrane</keyword>
<evidence type="ECO:0000256" key="1">
    <source>
        <dbReference type="ARBA" id="ARBA00004251"/>
    </source>
</evidence>
<dbReference type="PANTHER" id="PTHR27004:SF428">
    <property type="entry name" value="OS01G0160600 PROTEIN"/>
    <property type="match status" value="1"/>
</dbReference>
<evidence type="ECO:0000256" key="11">
    <source>
        <dbReference type="SAM" id="Phobius"/>
    </source>
</evidence>
<name>A0AAD8IMX5_9APIA</name>
<comment type="caution">
    <text evidence="12">The sequence shown here is derived from an EMBL/GenBank/DDBJ whole genome shotgun (WGS) entry which is preliminary data.</text>
</comment>
<dbReference type="AlphaFoldDB" id="A0AAD8IMX5"/>
<keyword evidence="8 11" id="KW-0472">Membrane</keyword>
<accession>A0AAD8IMX5</accession>
<evidence type="ECO:0000256" key="6">
    <source>
        <dbReference type="ARBA" id="ARBA00022737"/>
    </source>
</evidence>